<dbReference type="SUPFAM" id="SSF50494">
    <property type="entry name" value="Trypsin-like serine proteases"/>
    <property type="match status" value="1"/>
</dbReference>
<keyword evidence="5" id="KW-0732">Signal</keyword>
<feature type="signal peptide" evidence="5">
    <location>
        <begin position="1"/>
        <end position="23"/>
    </location>
</feature>
<evidence type="ECO:0000313" key="7">
    <source>
        <dbReference type="EMBL" id="KAG7172456.1"/>
    </source>
</evidence>
<name>A0A8J5T495_HOMAM</name>
<evidence type="ECO:0000313" key="8">
    <source>
        <dbReference type="Proteomes" id="UP000747542"/>
    </source>
</evidence>
<dbReference type="GO" id="GO:0004252">
    <property type="term" value="F:serine-type endopeptidase activity"/>
    <property type="evidence" value="ECO:0007669"/>
    <property type="project" value="InterPro"/>
</dbReference>
<dbReference type="Pfam" id="PF00089">
    <property type="entry name" value="Trypsin"/>
    <property type="match status" value="1"/>
</dbReference>
<evidence type="ECO:0000259" key="6">
    <source>
        <dbReference type="PROSITE" id="PS50240"/>
    </source>
</evidence>
<dbReference type="AlphaFoldDB" id="A0A8J5T495"/>
<feature type="chain" id="PRO_5035212214" evidence="5">
    <location>
        <begin position="24"/>
        <end position="567"/>
    </location>
</feature>
<dbReference type="Proteomes" id="UP000747542">
    <property type="component" value="Unassembled WGS sequence"/>
</dbReference>
<comment type="subcellular location">
    <subcellularLocation>
        <location evidence="1">Secreted</location>
    </subcellularLocation>
</comment>
<dbReference type="FunFam" id="2.40.10.10:FF:000038">
    <property type="entry name" value="Serine protease"/>
    <property type="match status" value="1"/>
</dbReference>
<sequence length="567" mass="61925">MRAIRTCVRAAVCLLLTTTAVLSADDWSWGTDAASAPAASHKALPKTRQVHLPPPLEPRPPQSVPSKVSTQGDRQGRFLGLQKTLCSLGIGLNCNKNTQPHYPNTLPGQGLISRPHPTLGDHLPIPPSPLDVTYHHSHTHVHLRPDARPTSVTGGFPPLAGQPTPHGFSLYHDKCQCVHASFCSSYDIVARNNPGDLRDLIDARSRTSDILSNETHVEENVATTPAPGGHAAPHTTGRQAKILDIELKNETRVRRDTLDNTHKPFNATHDTEARTLFYYPGAAGCGAAYVCCRNPQVPPRPSKYSCGRSYTSGVAPRIKTPQYVKGNTEFGEYPWQAAILKHGDEYVCGGALIDERHILTAAHCVDGLIPHQLKVRLGEWDVYGPTEFYRHVEMQVEFVALHPGYYAGNLHNDIAVIRMHRYVDFSAHPHISPVCLPDSYSTFVGQRCHSTGWGKDAFGSQGKYQTILQEVEVPVVDHYRCQQALRSTRLGPSFNLQQGMLCAGGEEGRDTCQGDGGGPLVCPGPEGRFQLAGLVSWGVGCGLRGIPGVYVDVVYYLQWLHAITSAP</sequence>
<keyword evidence="2" id="KW-0964">Secreted</keyword>
<dbReference type="EMBL" id="JAHLQT010011048">
    <property type="protein sequence ID" value="KAG7172456.1"/>
    <property type="molecule type" value="Genomic_DNA"/>
</dbReference>
<dbReference type="CDD" id="cd00190">
    <property type="entry name" value="Tryp_SPc"/>
    <property type="match status" value="1"/>
</dbReference>
<keyword evidence="3" id="KW-1015">Disulfide bond</keyword>
<evidence type="ECO:0000256" key="4">
    <source>
        <dbReference type="SAM" id="MobiDB-lite"/>
    </source>
</evidence>
<accession>A0A8J5T495</accession>
<reference evidence="7" key="1">
    <citation type="journal article" date="2021" name="Sci. Adv.">
        <title>The American lobster genome reveals insights on longevity, neural, and immune adaptations.</title>
        <authorList>
            <person name="Polinski J.M."/>
            <person name="Zimin A.V."/>
            <person name="Clark K.F."/>
            <person name="Kohn A.B."/>
            <person name="Sadowski N."/>
            <person name="Timp W."/>
            <person name="Ptitsyn A."/>
            <person name="Khanna P."/>
            <person name="Romanova D.Y."/>
            <person name="Williams P."/>
            <person name="Greenwood S.J."/>
            <person name="Moroz L.L."/>
            <person name="Walt D.R."/>
            <person name="Bodnar A.G."/>
        </authorList>
    </citation>
    <scope>NUCLEOTIDE SEQUENCE</scope>
    <source>
        <strain evidence="7">GMGI-L3</strain>
    </source>
</reference>
<comment type="caution">
    <text evidence="7">The sequence shown here is derived from an EMBL/GenBank/DDBJ whole genome shotgun (WGS) entry which is preliminary data.</text>
</comment>
<feature type="region of interest" description="Disordered" evidence="4">
    <location>
        <begin position="37"/>
        <end position="73"/>
    </location>
</feature>
<feature type="domain" description="Peptidase S1" evidence="6">
    <location>
        <begin position="323"/>
        <end position="565"/>
    </location>
</feature>
<gene>
    <name evidence="7" type="primary">PPAF2-L9</name>
    <name evidence="7" type="ORF">Hamer_G020338</name>
</gene>
<dbReference type="PRINTS" id="PR00722">
    <property type="entry name" value="CHYMOTRYPSIN"/>
</dbReference>
<evidence type="ECO:0000256" key="3">
    <source>
        <dbReference type="ARBA" id="ARBA00023157"/>
    </source>
</evidence>
<organism evidence="7 8">
    <name type="scientific">Homarus americanus</name>
    <name type="common">American lobster</name>
    <dbReference type="NCBI Taxonomy" id="6706"/>
    <lineage>
        <taxon>Eukaryota</taxon>
        <taxon>Metazoa</taxon>
        <taxon>Ecdysozoa</taxon>
        <taxon>Arthropoda</taxon>
        <taxon>Crustacea</taxon>
        <taxon>Multicrustacea</taxon>
        <taxon>Malacostraca</taxon>
        <taxon>Eumalacostraca</taxon>
        <taxon>Eucarida</taxon>
        <taxon>Decapoda</taxon>
        <taxon>Pleocyemata</taxon>
        <taxon>Astacidea</taxon>
        <taxon>Nephropoidea</taxon>
        <taxon>Nephropidae</taxon>
        <taxon>Homarus</taxon>
    </lineage>
</organism>
<evidence type="ECO:0000256" key="5">
    <source>
        <dbReference type="SAM" id="SignalP"/>
    </source>
</evidence>
<dbReference type="GO" id="GO:0006508">
    <property type="term" value="P:proteolysis"/>
    <property type="evidence" value="ECO:0007669"/>
    <property type="project" value="InterPro"/>
</dbReference>
<dbReference type="Gene3D" id="2.40.10.10">
    <property type="entry name" value="Trypsin-like serine proteases"/>
    <property type="match status" value="2"/>
</dbReference>
<evidence type="ECO:0000256" key="1">
    <source>
        <dbReference type="ARBA" id="ARBA00004613"/>
    </source>
</evidence>
<feature type="compositionally biased region" description="Pro residues" evidence="4">
    <location>
        <begin position="52"/>
        <end position="63"/>
    </location>
</feature>
<evidence type="ECO:0000256" key="2">
    <source>
        <dbReference type="ARBA" id="ARBA00022525"/>
    </source>
</evidence>
<dbReference type="InterPro" id="IPR043504">
    <property type="entry name" value="Peptidase_S1_PA_chymotrypsin"/>
</dbReference>
<keyword evidence="8" id="KW-1185">Reference proteome</keyword>
<dbReference type="SMART" id="SM00020">
    <property type="entry name" value="Tryp_SPc"/>
    <property type="match status" value="1"/>
</dbReference>
<dbReference type="InterPro" id="IPR009003">
    <property type="entry name" value="Peptidase_S1_PA"/>
</dbReference>
<dbReference type="PROSITE" id="PS00134">
    <property type="entry name" value="TRYPSIN_HIS"/>
    <property type="match status" value="1"/>
</dbReference>
<dbReference type="InterPro" id="IPR018114">
    <property type="entry name" value="TRYPSIN_HIS"/>
</dbReference>
<dbReference type="PANTHER" id="PTHR24258:SF142">
    <property type="entry name" value="PEPTIDASE S1 DOMAIN-CONTAINING PROTEIN"/>
    <property type="match status" value="1"/>
</dbReference>
<dbReference type="PROSITE" id="PS50240">
    <property type="entry name" value="TRYPSIN_DOM"/>
    <property type="match status" value="1"/>
</dbReference>
<proteinExistence type="predicted"/>
<dbReference type="PANTHER" id="PTHR24258">
    <property type="entry name" value="SERINE PROTEASE-RELATED"/>
    <property type="match status" value="1"/>
</dbReference>
<dbReference type="InterPro" id="IPR001254">
    <property type="entry name" value="Trypsin_dom"/>
</dbReference>
<dbReference type="GO" id="GO:0005576">
    <property type="term" value="C:extracellular region"/>
    <property type="evidence" value="ECO:0007669"/>
    <property type="project" value="UniProtKB-SubCell"/>
</dbReference>
<protein>
    <submittedName>
        <fullName evidence="7">Phenoloxidase-activating factor 2-like 9</fullName>
    </submittedName>
</protein>
<dbReference type="InterPro" id="IPR001314">
    <property type="entry name" value="Peptidase_S1A"/>
</dbReference>